<sequence>MGEMLKKAQAGGSVVGGEKSDREIREMKKNLGKYVRKKKLEVNAEKTKMMVVSKRKRKSGNKKDNRTWWSQEDNDDVRSIIERVDRETPGYLMREKCKRNRLSVKAGKKAVRFEDKMNGRDECRILTECWREKKKNTEKKARGNTTREWMNIQLTERDKDTDKQERRERIKESRYKREYMRGIGWKERKEGAESAMKRERHTQLSTCGMRERAREEERGEILNEDGREIGWMKKIWNRKDRMEKERGGGQKEKCYVFRYINQESKSKGKHYTGCLG</sequence>
<dbReference type="EMBL" id="JABDTM020010613">
    <property type="protein sequence ID" value="KAH0820846.1"/>
    <property type="molecule type" value="Genomic_DNA"/>
</dbReference>
<dbReference type="Proteomes" id="UP000719412">
    <property type="component" value="Unassembled WGS sequence"/>
</dbReference>
<keyword evidence="3" id="KW-1185">Reference proteome</keyword>
<comment type="caution">
    <text evidence="2">The sequence shown here is derived from an EMBL/GenBank/DDBJ whole genome shotgun (WGS) entry which is preliminary data.</text>
</comment>
<name>A0A8J6HSB8_TENMO</name>
<organism evidence="2 3">
    <name type="scientific">Tenebrio molitor</name>
    <name type="common">Yellow mealworm beetle</name>
    <dbReference type="NCBI Taxonomy" id="7067"/>
    <lineage>
        <taxon>Eukaryota</taxon>
        <taxon>Metazoa</taxon>
        <taxon>Ecdysozoa</taxon>
        <taxon>Arthropoda</taxon>
        <taxon>Hexapoda</taxon>
        <taxon>Insecta</taxon>
        <taxon>Pterygota</taxon>
        <taxon>Neoptera</taxon>
        <taxon>Endopterygota</taxon>
        <taxon>Coleoptera</taxon>
        <taxon>Polyphaga</taxon>
        <taxon>Cucujiformia</taxon>
        <taxon>Tenebrionidae</taxon>
        <taxon>Tenebrio</taxon>
    </lineage>
</organism>
<accession>A0A8J6HSB8</accession>
<feature type="region of interest" description="Disordered" evidence="1">
    <location>
        <begin position="1"/>
        <end position="23"/>
    </location>
</feature>
<gene>
    <name evidence="2" type="ORF">GEV33_001945</name>
</gene>
<protein>
    <submittedName>
        <fullName evidence="2">Uncharacterized protein</fullName>
    </submittedName>
</protein>
<dbReference type="AlphaFoldDB" id="A0A8J6HSB8"/>
<reference evidence="2" key="1">
    <citation type="journal article" date="2020" name="J Insects Food Feed">
        <title>The yellow mealworm (Tenebrio molitor) genome: a resource for the emerging insects as food and feed industry.</title>
        <authorList>
            <person name="Eriksson T."/>
            <person name="Andere A."/>
            <person name="Kelstrup H."/>
            <person name="Emery V."/>
            <person name="Picard C."/>
        </authorList>
    </citation>
    <scope>NUCLEOTIDE SEQUENCE</scope>
    <source>
        <strain evidence="2">Stoneville</strain>
        <tissue evidence="2">Whole head</tissue>
    </source>
</reference>
<reference evidence="2" key="2">
    <citation type="submission" date="2021-08" db="EMBL/GenBank/DDBJ databases">
        <authorList>
            <person name="Eriksson T."/>
        </authorList>
    </citation>
    <scope>NUCLEOTIDE SEQUENCE</scope>
    <source>
        <strain evidence="2">Stoneville</strain>
        <tissue evidence="2">Whole head</tissue>
    </source>
</reference>
<evidence type="ECO:0000313" key="3">
    <source>
        <dbReference type="Proteomes" id="UP000719412"/>
    </source>
</evidence>
<feature type="region of interest" description="Disordered" evidence="1">
    <location>
        <begin position="190"/>
        <end position="215"/>
    </location>
</feature>
<evidence type="ECO:0000313" key="2">
    <source>
        <dbReference type="EMBL" id="KAH0820846.1"/>
    </source>
</evidence>
<proteinExistence type="predicted"/>
<evidence type="ECO:0000256" key="1">
    <source>
        <dbReference type="SAM" id="MobiDB-lite"/>
    </source>
</evidence>
<feature type="region of interest" description="Disordered" evidence="1">
    <location>
        <begin position="48"/>
        <end position="69"/>
    </location>
</feature>